<dbReference type="Pfam" id="PF14307">
    <property type="entry name" value="Glyco_tran_WbsX"/>
    <property type="match status" value="1"/>
</dbReference>
<feature type="domain" description="Glycosyltransferase 2-like" evidence="2">
    <location>
        <begin position="834"/>
        <end position="1013"/>
    </location>
</feature>
<evidence type="ECO:0000259" key="1">
    <source>
        <dbReference type="Pfam" id="PF00534"/>
    </source>
</evidence>
<evidence type="ECO:0000259" key="2">
    <source>
        <dbReference type="Pfam" id="PF00535"/>
    </source>
</evidence>
<proteinExistence type="predicted"/>
<dbReference type="InterPro" id="IPR001296">
    <property type="entry name" value="Glyco_trans_1"/>
</dbReference>
<feature type="domain" description="Glycosyl transferase family 1" evidence="1">
    <location>
        <begin position="640"/>
        <end position="806"/>
    </location>
</feature>
<dbReference type="AlphaFoldDB" id="A0A0A2WPW9"/>
<reference evidence="3 4" key="1">
    <citation type="submission" date="2014-09" db="EMBL/GenBank/DDBJ databases">
        <title>Genome sequences of Lysobacter dokdonensis DS-58.</title>
        <authorList>
            <person name="Kim J.F."/>
            <person name="Kwak M.-J."/>
        </authorList>
    </citation>
    <scope>NUCLEOTIDE SEQUENCE [LARGE SCALE GENOMIC DNA]</scope>
    <source>
        <strain evidence="3 4">DS-58</strain>
    </source>
</reference>
<dbReference type="GO" id="GO:0016757">
    <property type="term" value="F:glycosyltransferase activity"/>
    <property type="evidence" value="ECO:0007669"/>
    <property type="project" value="InterPro"/>
</dbReference>
<dbReference type="PATRIC" id="fig|1300345.3.peg.9"/>
<dbReference type="eggNOG" id="COG0438">
    <property type="taxonomic scope" value="Bacteria"/>
</dbReference>
<dbReference type="InterPro" id="IPR001173">
    <property type="entry name" value="Glyco_trans_2-like"/>
</dbReference>
<dbReference type="RefSeq" id="WP_052115983.1">
    <property type="nucleotide sequence ID" value="NZ_JRKJ01000001.1"/>
</dbReference>
<dbReference type="SUPFAM" id="SSF53756">
    <property type="entry name" value="UDP-Glycosyltransferase/glycogen phosphorylase"/>
    <property type="match status" value="1"/>
</dbReference>
<dbReference type="STRING" id="1300345.LF41_9"/>
<dbReference type="InterPro" id="IPR029044">
    <property type="entry name" value="Nucleotide-diphossugar_trans"/>
</dbReference>
<comment type="caution">
    <text evidence="3">The sequence shown here is derived from an EMBL/GenBank/DDBJ whole genome shotgun (WGS) entry which is preliminary data.</text>
</comment>
<keyword evidence="3" id="KW-0808">Transferase</keyword>
<dbReference type="eggNOG" id="COG1216">
    <property type="taxonomic scope" value="Bacteria"/>
</dbReference>
<dbReference type="PANTHER" id="PTHR41244:SF1">
    <property type="entry name" value="GLYCOSYLTRANSFERASE"/>
    <property type="match status" value="1"/>
</dbReference>
<dbReference type="PANTHER" id="PTHR41244">
    <property type="entry name" value="RHAMNAN SYNTHESIS F"/>
    <property type="match status" value="1"/>
</dbReference>
<gene>
    <name evidence="3" type="ORF">LF41_9</name>
</gene>
<dbReference type="Proteomes" id="UP000030518">
    <property type="component" value="Unassembled WGS sequence"/>
</dbReference>
<dbReference type="Gene3D" id="3.90.550.10">
    <property type="entry name" value="Spore Coat Polysaccharide Biosynthesis Protein SpsA, Chain A"/>
    <property type="match status" value="1"/>
</dbReference>
<dbReference type="OrthoDB" id="9816424at2"/>
<dbReference type="CDD" id="cd11579">
    <property type="entry name" value="Glyco_tran_WbsX"/>
    <property type="match status" value="1"/>
</dbReference>
<evidence type="ECO:0000313" key="4">
    <source>
        <dbReference type="Proteomes" id="UP000030518"/>
    </source>
</evidence>
<organism evidence="3 4">
    <name type="scientific">Lysobacter dokdonensis DS-58</name>
    <dbReference type="NCBI Taxonomy" id="1300345"/>
    <lineage>
        <taxon>Bacteria</taxon>
        <taxon>Pseudomonadati</taxon>
        <taxon>Pseudomonadota</taxon>
        <taxon>Gammaproteobacteria</taxon>
        <taxon>Lysobacterales</taxon>
        <taxon>Lysobacteraceae</taxon>
        <taxon>Noviluteimonas</taxon>
    </lineage>
</organism>
<protein>
    <submittedName>
        <fullName evidence="3">Glycosyl transferase</fullName>
    </submittedName>
</protein>
<accession>A0A0A2WPW9</accession>
<dbReference type="Gene3D" id="3.20.20.80">
    <property type="entry name" value="Glycosidases"/>
    <property type="match status" value="1"/>
</dbReference>
<dbReference type="Pfam" id="PF00535">
    <property type="entry name" value="Glycos_transf_2"/>
    <property type="match status" value="1"/>
</dbReference>
<dbReference type="Gene3D" id="3.40.50.2000">
    <property type="entry name" value="Glycogen Phosphorylase B"/>
    <property type="match status" value="1"/>
</dbReference>
<dbReference type="InterPro" id="IPR032719">
    <property type="entry name" value="WbsX"/>
</dbReference>
<dbReference type="Pfam" id="PF00534">
    <property type="entry name" value="Glycos_transf_1"/>
    <property type="match status" value="1"/>
</dbReference>
<keyword evidence="4" id="KW-1185">Reference proteome</keyword>
<dbReference type="SUPFAM" id="SSF53448">
    <property type="entry name" value="Nucleotide-diphospho-sugar transferases"/>
    <property type="match status" value="1"/>
</dbReference>
<name>A0A0A2WPW9_9GAMM</name>
<evidence type="ECO:0000313" key="3">
    <source>
        <dbReference type="EMBL" id="KGQ20802.1"/>
    </source>
</evidence>
<dbReference type="EMBL" id="JRKJ01000001">
    <property type="protein sequence ID" value="KGQ20802.1"/>
    <property type="molecule type" value="Genomic_DNA"/>
</dbReference>
<sequence>MLKQTLGRWLHALYARSPISWETRLAIKDRLFTWLAPLLRHTNTYQRWLEHRTDPVEAGQRNDAEVRESELRIDARWSQDNDTLVEYVAGAMRQPFPQPTHVAITTQAPPSALAAKAIAFYLPQFHPIPENDAWWGRGFTEWTNVSKAVPQFVGHDQPRLPGELGFYDLRVPEVMRRQVELARTYGVHGFCFHYYWFAGRRLLERPLDQFLASDIEFPFCVCWANENWTRRWDGAEHDILLGQVHNDENDEAFIRDLLPLLRDRRYIRLGERPLIVVYRPSLLPQCARTLEHWRDVCRKEGIGEVFLAMAQFDVDDPREYGFDAAIEFPPHKVARGLHPINWKLKVVNPEYAGHVVEYADVVEQACHWPEADYPLIRGVFPSWDNEARKPGRGYVFANSTPALYGRWLEDAIAHANEHPVEGDAVVFINAWNEWGEGAYLEPDRRHGYAYLQATRDALEQGMAREDGVVVVSHDAHPHGAQYLALHLARELKAMRVPVELIVLGEGPLLDDYRDTAPTAVLAGADDATFAAAARALRRRGVRAALVNTLASGHFARFLREEGIDVVAMVHELPGVIEEFGLQSNARALAEYAGRIVFAAPAVEAGFAQFAQLQGGQSAIRPQGLYKRNARRDPTERARARQELRASLGLPADCRIVLCVGYADKRKGVDLFLDAAAKIGKRDPKACFVWIGHVDRTLESDIHARIKRYGLTGRVHFPGRRTDTDTCYAGADVYALTSREDPYPSVVLEAFDAALPVVGFAGCGGLDALVRDHGALVPMEDVDAMADAVCALLGDDKRRETLGLRARDLVAADYAFRSYVLDLLGWTSLRKPKVSVVVPNYNYARFLPERMASITGQTLPVYEILVLDDASTDDSLAVLARLQAASPVPVRVVEGARNSGSVFRQWQRGVELARGDYVWIAEADDLSEQDFLEQVLPPLIAGEAVMAYAQSRQMDADGGVLANDYLDYVSEFGADRWRAPFLATLGEELERGLAVKNTIPNVSAAVFRRDVLRDVLTEDLDAICDYRIAGDWLAYLRVLERGKLAFIPASLNLHRRHAQGVTLGGDLRPHLDEVMRMQDYVRTHHPISEIARAQARAYAERLHRQFGLDGQPQDIWTKESK</sequence>